<dbReference type="Gene3D" id="3.40.1800.10">
    <property type="entry name" value="His-Me finger endonucleases"/>
    <property type="match status" value="1"/>
</dbReference>
<dbReference type="Pfam" id="PF02945">
    <property type="entry name" value="Endonuclease_7"/>
    <property type="match status" value="1"/>
</dbReference>
<keyword evidence="2" id="KW-1185">Reference proteome</keyword>
<dbReference type="InterPro" id="IPR044925">
    <property type="entry name" value="His-Me_finger_sf"/>
</dbReference>
<evidence type="ECO:0000313" key="1">
    <source>
        <dbReference type="EMBL" id="KYN45032.1"/>
    </source>
</evidence>
<dbReference type="InterPro" id="IPR004211">
    <property type="entry name" value="Endonuclease_7"/>
</dbReference>
<name>A0A195FXJ4_9HYME</name>
<dbReference type="InterPro" id="IPR038563">
    <property type="entry name" value="Endonuclease_7_sf"/>
</dbReference>
<protein>
    <recommendedName>
        <fullName evidence="3">DNA-directed DNA polymerase</fullName>
    </recommendedName>
</protein>
<accession>A0A195FXJ4</accession>
<dbReference type="PANTHER" id="PTHR31511">
    <property type="entry name" value="PROTEIN CBG23764"/>
    <property type="match status" value="1"/>
</dbReference>
<gene>
    <name evidence="1" type="ORF">ALC56_00506</name>
</gene>
<dbReference type="AlphaFoldDB" id="A0A195FXJ4"/>
<organism evidence="1 2">
    <name type="scientific">Trachymyrmex septentrionalis</name>
    <dbReference type="NCBI Taxonomy" id="34720"/>
    <lineage>
        <taxon>Eukaryota</taxon>
        <taxon>Metazoa</taxon>
        <taxon>Ecdysozoa</taxon>
        <taxon>Arthropoda</taxon>
        <taxon>Hexapoda</taxon>
        <taxon>Insecta</taxon>
        <taxon>Pterygota</taxon>
        <taxon>Neoptera</taxon>
        <taxon>Endopterygota</taxon>
        <taxon>Hymenoptera</taxon>
        <taxon>Apocrita</taxon>
        <taxon>Aculeata</taxon>
        <taxon>Formicoidea</taxon>
        <taxon>Formicidae</taxon>
        <taxon>Myrmicinae</taxon>
        <taxon>Trachymyrmex</taxon>
    </lineage>
</organism>
<evidence type="ECO:0008006" key="3">
    <source>
        <dbReference type="Google" id="ProtNLM"/>
    </source>
</evidence>
<dbReference type="PANTHER" id="PTHR31511:SF12">
    <property type="entry name" value="RHO TERMINATION FACTOR N-TERMINAL DOMAIN-CONTAINING PROTEIN"/>
    <property type="match status" value="1"/>
</dbReference>
<reference evidence="1 2" key="1">
    <citation type="submission" date="2016-03" db="EMBL/GenBank/DDBJ databases">
        <title>Trachymyrmex septentrionalis WGS genome.</title>
        <authorList>
            <person name="Nygaard S."/>
            <person name="Hu H."/>
            <person name="Boomsma J."/>
            <person name="Zhang G."/>
        </authorList>
    </citation>
    <scope>NUCLEOTIDE SEQUENCE [LARGE SCALE GENOMIC DNA]</scope>
    <source>
        <strain evidence="1">Tsep2-gDNA-1</strain>
        <tissue evidence="1">Whole body</tissue>
    </source>
</reference>
<evidence type="ECO:0000313" key="2">
    <source>
        <dbReference type="Proteomes" id="UP000078541"/>
    </source>
</evidence>
<feature type="non-terminal residue" evidence="1">
    <location>
        <position position="1"/>
    </location>
</feature>
<dbReference type="EMBL" id="KQ981200">
    <property type="protein sequence ID" value="KYN45032.1"/>
    <property type="molecule type" value="Genomic_DNA"/>
</dbReference>
<dbReference type="SUPFAM" id="SSF54060">
    <property type="entry name" value="His-Me finger endonucleases"/>
    <property type="match status" value="1"/>
</dbReference>
<dbReference type="STRING" id="34720.A0A195FXJ4"/>
<proteinExistence type="predicted"/>
<dbReference type="Proteomes" id="UP000078541">
    <property type="component" value="Unassembled WGS sequence"/>
</dbReference>
<sequence>VVIKNITINFTTSYSLYSHYTAVLNLAGIEFPITFKDIPKFEWLNAVSINVYGIENKQVLPLRLTSDKKDKHVNLLYMQDPRDDGVGHFAWIKNLSHLVRSQITRKKNKKYFCDRTNEKLQSHTMDRQLCDLAHRVKNIISANVPMETLSKEQWEAYRSAMRCHICEKPFASDDTRVRDHCHLTGRYRGPAHSNCNLNHTRIKFELLTDIDMIMFIERGIRGDLSQCSGRYARANKYMHSYDPSEPSSYLMYYDCNNLYGWAMCQPLPQNNNKECLTVLFMTNANFCIKNNIELVALYSNATHLMQSLDVALFRPLKAIWKKTM</sequence>